<evidence type="ECO:0000256" key="1">
    <source>
        <dbReference type="SAM" id="Phobius"/>
    </source>
</evidence>
<keyword evidence="5" id="KW-1185">Reference proteome</keyword>
<dbReference type="Proteomes" id="UP000191285">
    <property type="component" value="Unassembled WGS sequence"/>
</dbReference>
<gene>
    <name evidence="4" type="ORF">PENSTE_c003G10202</name>
</gene>
<proteinExistence type="predicted"/>
<dbReference type="EMBL" id="MLKD01000003">
    <property type="protein sequence ID" value="OQE28518.1"/>
    <property type="molecule type" value="Genomic_DNA"/>
</dbReference>
<evidence type="ECO:0000256" key="2">
    <source>
        <dbReference type="SAM" id="SignalP"/>
    </source>
</evidence>
<keyword evidence="1" id="KW-1133">Transmembrane helix</keyword>
<dbReference type="OrthoDB" id="4490227at2759"/>
<reference evidence="5" key="1">
    <citation type="journal article" date="2017" name="Nat. Microbiol.">
        <title>Global analysis of biosynthetic gene clusters reveals vast potential of secondary metabolite production in Penicillium species.</title>
        <authorList>
            <person name="Nielsen J.C."/>
            <person name="Grijseels S."/>
            <person name="Prigent S."/>
            <person name="Ji B."/>
            <person name="Dainat J."/>
            <person name="Nielsen K.F."/>
            <person name="Frisvad J.C."/>
            <person name="Workman M."/>
            <person name="Nielsen J."/>
        </authorList>
    </citation>
    <scope>NUCLEOTIDE SEQUENCE [LARGE SCALE GENOMIC DNA]</scope>
    <source>
        <strain evidence="5">IBT 24891</strain>
    </source>
</reference>
<keyword evidence="1" id="KW-0472">Membrane</keyword>
<dbReference type="AlphaFoldDB" id="A0A1V6TQ76"/>
<dbReference type="InterPro" id="IPR055560">
    <property type="entry name" value="DUF7136"/>
</dbReference>
<protein>
    <recommendedName>
        <fullName evidence="3">DUF7136 domain-containing protein</fullName>
    </recommendedName>
</protein>
<feature type="transmembrane region" description="Helical" evidence="1">
    <location>
        <begin position="252"/>
        <end position="271"/>
    </location>
</feature>
<evidence type="ECO:0000313" key="4">
    <source>
        <dbReference type="EMBL" id="OQE28518.1"/>
    </source>
</evidence>
<name>A0A1V6TQ76_9EURO</name>
<dbReference type="STRING" id="303698.A0A1V6TQ76"/>
<evidence type="ECO:0000313" key="5">
    <source>
        <dbReference type="Proteomes" id="UP000191285"/>
    </source>
</evidence>
<evidence type="ECO:0000259" key="3">
    <source>
        <dbReference type="Pfam" id="PF23584"/>
    </source>
</evidence>
<sequence>MKLSQASWWLAACMGTLINASGILEVDLVFPRNESYAPIDSFPVVFAFQNAELARYLNPRLTYDLWSWDNSNNTFPSWEELRWVNWTDYDTYFAHSYFSKFNKEGRWRVRWTLSWDSCDQDILESGHSLRDGIIHNSTTWSTDFTIKNSAPKVDLIAATSNKTCPGEYGVAINVTDKTMKIPFGVSWSGGKYTNDTCAVLAFSPTPTPNPCRVHINKTTVESMEASLHARLCNSLNPPDDCPEEGKNAAQQLAVTGIFLFLSTVGAIGFLFKL</sequence>
<organism evidence="4 5">
    <name type="scientific">Penicillium steckii</name>
    <dbReference type="NCBI Taxonomy" id="303698"/>
    <lineage>
        <taxon>Eukaryota</taxon>
        <taxon>Fungi</taxon>
        <taxon>Dikarya</taxon>
        <taxon>Ascomycota</taxon>
        <taxon>Pezizomycotina</taxon>
        <taxon>Eurotiomycetes</taxon>
        <taxon>Eurotiomycetidae</taxon>
        <taxon>Eurotiales</taxon>
        <taxon>Aspergillaceae</taxon>
        <taxon>Penicillium</taxon>
    </lineage>
</organism>
<accession>A0A1V6TQ76</accession>
<keyword evidence="1" id="KW-0812">Transmembrane</keyword>
<keyword evidence="2" id="KW-0732">Signal</keyword>
<feature type="chain" id="PRO_5012618946" description="DUF7136 domain-containing protein" evidence="2">
    <location>
        <begin position="21"/>
        <end position="273"/>
    </location>
</feature>
<feature type="domain" description="DUF7136" evidence="3">
    <location>
        <begin position="20"/>
        <end position="241"/>
    </location>
</feature>
<feature type="signal peptide" evidence="2">
    <location>
        <begin position="1"/>
        <end position="20"/>
    </location>
</feature>
<comment type="caution">
    <text evidence="4">The sequence shown here is derived from an EMBL/GenBank/DDBJ whole genome shotgun (WGS) entry which is preliminary data.</text>
</comment>
<dbReference type="Pfam" id="PF23584">
    <property type="entry name" value="DUF7136"/>
    <property type="match status" value="1"/>
</dbReference>